<dbReference type="WBParaSite" id="MhA1_Contig1505.frz3.gene8">
    <property type="protein sequence ID" value="MhA1_Contig1505.frz3.gene8"/>
    <property type="gene ID" value="MhA1_Contig1505.frz3.gene8"/>
</dbReference>
<evidence type="ECO:0000313" key="7">
    <source>
        <dbReference type="Proteomes" id="UP000095281"/>
    </source>
</evidence>
<organism evidence="7 8">
    <name type="scientific">Meloidogyne hapla</name>
    <name type="common">Root-knot nematode worm</name>
    <dbReference type="NCBI Taxonomy" id="6305"/>
    <lineage>
        <taxon>Eukaryota</taxon>
        <taxon>Metazoa</taxon>
        <taxon>Ecdysozoa</taxon>
        <taxon>Nematoda</taxon>
        <taxon>Chromadorea</taxon>
        <taxon>Rhabditida</taxon>
        <taxon>Tylenchina</taxon>
        <taxon>Tylenchomorpha</taxon>
        <taxon>Tylenchoidea</taxon>
        <taxon>Meloidogynidae</taxon>
        <taxon>Meloidogyninae</taxon>
        <taxon>Meloidogyne</taxon>
    </lineage>
</organism>
<evidence type="ECO:0000256" key="1">
    <source>
        <dbReference type="ARBA" id="ARBA00004123"/>
    </source>
</evidence>
<dbReference type="Pfam" id="PF03126">
    <property type="entry name" value="Plus-3"/>
    <property type="match status" value="1"/>
</dbReference>
<dbReference type="Proteomes" id="UP000095281">
    <property type="component" value="Unplaced"/>
</dbReference>
<evidence type="ECO:0000256" key="3">
    <source>
        <dbReference type="ARBA" id="ARBA00023163"/>
    </source>
</evidence>
<dbReference type="PANTHER" id="PTHR13115">
    <property type="entry name" value="RNA POLYMERASE-ASSOCIATED PROTEIN RTF1 HOMOLOG"/>
    <property type="match status" value="1"/>
</dbReference>
<evidence type="ECO:0000256" key="4">
    <source>
        <dbReference type="ARBA" id="ARBA00023242"/>
    </source>
</evidence>
<dbReference type="InterPro" id="IPR004343">
    <property type="entry name" value="Plus-3_dom"/>
</dbReference>
<keyword evidence="2" id="KW-0805">Transcription regulation</keyword>
<protein>
    <submittedName>
        <fullName evidence="8">Plus3 domain-containing protein</fullName>
    </submittedName>
</protein>
<dbReference type="GO" id="GO:0003677">
    <property type="term" value="F:DNA binding"/>
    <property type="evidence" value="ECO:0007669"/>
    <property type="project" value="InterPro"/>
</dbReference>
<dbReference type="PANTHER" id="PTHR13115:SF8">
    <property type="entry name" value="RNA POLYMERASE-ASSOCIATED PROTEIN RTF1 HOMOLOG"/>
    <property type="match status" value="1"/>
</dbReference>
<dbReference type="AlphaFoldDB" id="A0A1I8B7R9"/>
<evidence type="ECO:0000313" key="8">
    <source>
        <dbReference type="WBParaSite" id="MhA1_Contig1505.frz3.gene8"/>
    </source>
</evidence>
<feature type="domain" description="Plus3" evidence="6">
    <location>
        <begin position="585"/>
        <end position="680"/>
    </location>
</feature>
<comment type="subcellular location">
    <subcellularLocation>
        <location evidence="1">Nucleus</location>
    </subcellularLocation>
</comment>
<evidence type="ECO:0000259" key="6">
    <source>
        <dbReference type="Pfam" id="PF03126"/>
    </source>
</evidence>
<dbReference type="InterPro" id="IPR036128">
    <property type="entry name" value="Plus3-like_sf"/>
</dbReference>
<sequence length="933" mass="107259">MEIDNSKNQDNINENVLKVEGNPNKEPSNQPILIVDDNSNVDNCQEAPELEMREEVNASPLQEDNDLQIIETNDKLSNNNDDISLDEQIQSTEEMKKIILTQGQLKLLAASEPYIFRQTVIGCFVRVSIPGLPSNYSDRVFIDQIIDIIEPLSFQHLWVDRRYRLRFLGDFEIENIFSLKPQHETDIRPWFDCMEAKGEIIPTLRFVRQKAAEIRTQLDALSAKQTSNDKQKITFSRSNLSQIALNPSTLRSLSKLGFERFRQVVVGCFVCMPAIRKNKPRDCQYHIVRVIDCVEGPRNYKVKNVARVNFQLVLPFYGRYIINWMKSFSTVTEQGFRNWIDDMKSWDQKLPTLDEIQNKAAELQLALNESENMPSMMDLERKRKDEEEKAIRAKLPVKSAKDLENCSLIREHLQKLSNLEDSEVLVKLLNGCFVRLTSSGSETGFELDKIMNVKLNEQKKNRPADIVLELKFMGTVSLSALIRLVSATKINEKEFKEWIKKNEDDEDDPLPVNEFVDEKYSELIKILGIPQQPAKSESLPLNISNSDSKIKNEELNENSSNKSVEIIVNEPFSLQTKDGKLNTTNFRKCLMSKNKIFDMMSWDKETLARVVKGFFVRIGATRPDKSSEHQFYVDQITGVSWGGSTYRIRGNVLTDIRLHLKNLEVKTLQQLYRTSGDGFSDDSLMIFGEDMKKWNQKLPTLNFIDSKNREYINAVSKFYKNSKNLFNRPEQRDMSFLGRQTQIQKQVVSSVRTTPGMGQQQLWNDSPPRFTPIVQPPSNKQLSSLQYFNSPRPEENNNWKQQTASFISSAGNKIQPLNDLKPERESWRQHFSSNEFDRINDPYGAFSAKNPSPYFSSPSSGGDTSRGLMSLRDFATASSSRFYQAIYLKKESNLIGKSHFGSPTSALQQYTNTYLPAKRPRFSPEAPPVERLF</sequence>
<keyword evidence="3" id="KW-0804">Transcription</keyword>
<reference evidence="8" key="1">
    <citation type="submission" date="2016-11" db="UniProtKB">
        <authorList>
            <consortium name="WormBaseParasite"/>
        </authorList>
    </citation>
    <scope>IDENTIFICATION</scope>
</reference>
<dbReference type="GO" id="GO:1990269">
    <property type="term" value="F:RNA polymerase II C-terminal domain phosphoserine binding"/>
    <property type="evidence" value="ECO:0007669"/>
    <property type="project" value="TreeGrafter"/>
</dbReference>
<keyword evidence="7" id="KW-1185">Reference proteome</keyword>
<accession>A0A1I8B7R9</accession>
<feature type="region of interest" description="Disordered" evidence="5">
    <location>
        <begin position="1"/>
        <end position="32"/>
    </location>
</feature>
<dbReference type="Gene3D" id="3.90.70.200">
    <property type="entry name" value="Plus-3 domain"/>
    <property type="match status" value="4"/>
</dbReference>
<keyword evidence="4" id="KW-0539">Nucleus</keyword>
<name>A0A1I8B7R9_MELHA</name>
<evidence type="ECO:0000256" key="5">
    <source>
        <dbReference type="SAM" id="MobiDB-lite"/>
    </source>
</evidence>
<dbReference type="SUPFAM" id="SSF159042">
    <property type="entry name" value="Plus3-like"/>
    <property type="match status" value="4"/>
</dbReference>
<proteinExistence type="predicted"/>
<dbReference type="GO" id="GO:0016593">
    <property type="term" value="C:Cdc73/Paf1 complex"/>
    <property type="evidence" value="ECO:0007669"/>
    <property type="project" value="TreeGrafter"/>
</dbReference>
<evidence type="ECO:0000256" key="2">
    <source>
        <dbReference type="ARBA" id="ARBA00023015"/>
    </source>
</evidence>